<accession>A0A818PU14</accession>
<dbReference type="EMBL" id="CAJOAZ010000360">
    <property type="protein sequence ID" value="CAF3627162.1"/>
    <property type="molecule type" value="Genomic_DNA"/>
</dbReference>
<proteinExistence type="predicted"/>
<dbReference type="Proteomes" id="UP000663845">
    <property type="component" value="Unassembled WGS sequence"/>
</dbReference>
<evidence type="ECO:0000256" key="1">
    <source>
        <dbReference type="SAM" id="MobiDB-lite"/>
    </source>
</evidence>
<feature type="region of interest" description="Disordered" evidence="1">
    <location>
        <begin position="157"/>
        <end position="176"/>
    </location>
</feature>
<evidence type="ECO:0000313" key="3">
    <source>
        <dbReference type="EMBL" id="CAF3627162.1"/>
    </source>
</evidence>
<organism evidence="3 4">
    <name type="scientific">Adineta steineri</name>
    <dbReference type="NCBI Taxonomy" id="433720"/>
    <lineage>
        <taxon>Eukaryota</taxon>
        <taxon>Metazoa</taxon>
        <taxon>Spiralia</taxon>
        <taxon>Gnathifera</taxon>
        <taxon>Rotifera</taxon>
        <taxon>Eurotatoria</taxon>
        <taxon>Bdelloidea</taxon>
        <taxon>Adinetida</taxon>
        <taxon>Adinetidae</taxon>
        <taxon>Adineta</taxon>
    </lineage>
</organism>
<dbReference type="EMBL" id="CAJNOG010000359">
    <property type="protein sequence ID" value="CAF1197216.1"/>
    <property type="molecule type" value="Genomic_DNA"/>
</dbReference>
<feature type="compositionally biased region" description="Acidic residues" evidence="1">
    <location>
        <begin position="164"/>
        <end position="173"/>
    </location>
</feature>
<evidence type="ECO:0000313" key="4">
    <source>
        <dbReference type="Proteomes" id="UP000663844"/>
    </source>
</evidence>
<protein>
    <submittedName>
        <fullName evidence="3">Uncharacterized protein</fullName>
    </submittedName>
</protein>
<dbReference type="Proteomes" id="UP000663844">
    <property type="component" value="Unassembled WGS sequence"/>
</dbReference>
<evidence type="ECO:0000313" key="2">
    <source>
        <dbReference type="EMBL" id="CAF1197216.1"/>
    </source>
</evidence>
<gene>
    <name evidence="2" type="ORF">JYZ213_LOCUS26694</name>
    <name evidence="3" type="ORF">OXD698_LOCUS7747</name>
</gene>
<name>A0A818PU14_9BILA</name>
<comment type="caution">
    <text evidence="3">The sequence shown here is derived from an EMBL/GenBank/DDBJ whole genome shotgun (WGS) entry which is preliminary data.</text>
</comment>
<dbReference type="AlphaFoldDB" id="A0A818PU14"/>
<reference evidence="3" key="1">
    <citation type="submission" date="2021-02" db="EMBL/GenBank/DDBJ databases">
        <authorList>
            <person name="Nowell W R."/>
        </authorList>
    </citation>
    <scope>NUCLEOTIDE SEQUENCE</scope>
</reference>
<sequence length="227" mass="26038">MPISDYDFTFKFFRPPQRTVPFHNGLLDIRTKHTKAQDRLVVAEQRLVDVERRKSSTHLQSLAYEQKRIEKKLALLHNNINSIYSDQPLKMRDRSSSEVILPKIRPSKSMNEPLSIHLSKLSMSLQDSKQNLLSLPKIIDPGRRLSAYSDGDVSESSFFTSDMDSGEDGETEDDKNLKSHLQTIASKRLSIKRDKLLLRKPIKPLPPIVAIIPPEEDMSFLTQPDFL</sequence>